<comment type="similarity">
    <text evidence="2">Belongs to the monovalent cation:proton antiporter 1 (CPA1) transporter (TC 2.A.36) family.</text>
</comment>
<dbReference type="Pfam" id="PF00999">
    <property type="entry name" value="Na_H_Exchanger"/>
    <property type="match status" value="1"/>
</dbReference>
<feature type="transmembrane region" description="Helical" evidence="7">
    <location>
        <begin position="144"/>
        <end position="165"/>
    </location>
</feature>
<protein>
    <recommendedName>
        <fullName evidence="8">Cation/H+ exchanger transmembrane domain-containing protein</fullName>
    </recommendedName>
</protein>
<evidence type="ECO:0000256" key="1">
    <source>
        <dbReference type="ARBA" id="ARBA00004141"/>
    </source>
</evidence>
<accession>A0ABP1REG4</accession>
<gene>
    <name evidence="9" type="ORF">ODALV1_LOCUS21657</name>
</gene>
<feature type="transmembrane region" description="Helical" evidence="7">
    <location>
        <begin position="420"/>
        <end position="439"/>
    </location>
</feature>
<evidence type="ECO:0000313" key="10">
    <source>
        <dbReference type="Proteomes" id="UP001642540"/>
    </source>
</evidence>
<feature type="transmembrane region" description="Helical" evidence="7">
    <location>
        <begin position="525"/>
        <end position="544"/>
    </location>
</feature>
<comment type="caution">
    <text evidence="9">The sequence shown here is derived from an EMBL/GenBank/DDBJ whole genome shotgun (WGS) entry which is preliminary data.</text>
</comment>
<feature type="transmembrane region" description="Helical" evidence="7">
    <location>
        <begin position="556"/>
        <end position="579"/>
    </location>
</feature>
<reference evidence="9 10" key="1">
    <citation type="submission" date="2024-08" db="EMBL/GenBank/DDBJ databases">
        <authorList>
            <person name="Cucini C."/>
            <person name="Frati F."/>
        </authorList>
    </citation>
    <scope>NUCLEOTIDE SEQUENCE [LARGE SCALE GENOMIC DNA]</scope>
</reference>
<dbReference type="PANTHER" id="PTHR31102:SF1">
    <property type="entry name" value="CATION_H+ EXCHANGER DOMAIN-CONTAINING PROTEIN"/>
    <property type="match status" value="1"/>
</dbReference>
<sequence length="659" mass="71887">MSTPKLESGTGSEEDLENGTRSRHTQHGANQMREPRRSEVSEGPGLLDMVAGDDHEEGELRQNSSSVIKFYPDWCRCFDCNKHDHKAEQSALKRFFSCPPSGTFANIFFGTIISIMLWGLFYYLLKPLSDNGPFHDKWYNPAFVRGPIFGLGVVEVTGLVVGVGFKKLMNLPTLLGPLILGILYNNVAPLNVFHLMKGEPYRDCMGMTECEEAAEHTINSWVKPIRIIALGMILTRAGLELSPKQLKKLKGVVPLLAFVPCMIEATVCAVTSFLLLNVLEPDENLKMSIAMCFVGGFALAAVSPAVVVPGALSLKKAGYGVVKGVPTLLIAASSIDDVLAISFYTICLGFAVSTSESQSWKTYIGGLLGIAVGAVHGIVFGILLHFIPSRTSRYKSANRLLLLLLINFVSVLAYEDTFYNGAGSISVLVTSFIAGFGWRSQPHWKYPMKKIEKTLAHMWVLWVPLIFGTIGKEIDLASDGFRGLLLVKTLGVIFISLLFRCITAFTVVSCAGFSAKERLFIALSWIPKATVQAALAPLVLTRAADSHNENVARNATLVVNIAILAVLITAPLGSVLISFTGPRLLMKNTAPEITNIVEEEFPNGEGLELNEETSELIRATSQGRLPIFRSMAEQGKLNPRFSGESQFVPEGPVSNQNLQ</sequence>
<evidence type="ECO:0000256" key="2">
    <source>
        <dbReference type="ARBA" id="ARBA00007367"/>
    </source>
</evidence>
<feature type="transmembrane region" description="Helical" evidence="7">
    <location>
        <begin position="490"/>
        <end position="513"/>
    </location>
</feature>
<evidence type="ECO:0000256" key="3">
    <source>
        <dbReference type="ARBA" id="ARBA00022692"/>
    </source>
</evidence>
<organism evidence="9 10">
    <name type="scientific">Orchesella dallaii</name>
    <dbReference type="NCBI Taxonomy" id="48710"/>
    <lineage>
        <taxon>Eukaryota</taxon>
        <taxon>Metazoa</taxon>
        <taxon>Ecdysozoa</taxon>
        <taxon>Arthropoda</taxon>
        <taxon>Hexapoda</taxon>
        <taxon>Collembola</taxon>
        <taxon>Entomobryomorpha</taxon>
        <taxon>Entomobryoidea</taxon>
        <taxon>Orchesellidae</taxon>
        <taxon>Orchesellinae</taxon>
        <taxon>Orchesella</taxon>
    </lineage>
</organism>
<feature type="domain" description="Cation/H+ exchanger transmembrane" evidence="8">
    <location>
        <begin position="160"/>
        <end position="578"/>
    </location>
</feature>
<evidence type="ECO:0000259" key="8">
    <source>
        <dbReference type="Pfam" id="PF00999"/>
    </source>
</evidence>
<keyword evidence="10" id="KW-1185">Reference proteome</keyword>
<feature type="transmembrane region" description="Helical" evidence="7">
    <location>
        <begin position="451"/>
        <end position="470"/>
    </location>
</feature>
<evidence type="ECO:0000313" key="9">
    <source>
        <dbReference type="EMBL" id="CAL8127012.1"/>
    </source>
</evidence>
<dbReference type="InterPro" id="IPR051843">
    <property type="entry name" value="CPA1_transporter"/>
</dbReference>
<evidence type="ECO:0000256" key="4">
    <source>
        <dbReference type="ARBA" id="ARBA00022989"/>
    </source>
</evidence>
<evidence type="ECO:0000256" key="7">
    <source>
        <dbReference type="SAM" id="Phobius"/>
    </source>
</evidence>
<feature type="transmembrane region" description="Helical" evidence="7">
    <location>
        <begin position="252"/>
        <end position="276"/>
    </location>
</feature>
<proteinExistence type="inferred from homology"/>
<feature type="transmembrane region" description="Helical" evidence="7">
    <location>
        <begin position="363"/>
        <end position="384"/>
    </location>
</feature>
<name>A0ABP1REG4_9HEXA</name>
<feature type="transmembrane region" description="Helical" evidence="7">
    <location>
        <begin position="288"/>
        <end position="312"/>
    </location>
</feature>
<feature type="region of interest" description="Disordered" evidence="6">
    <location>
        <begin position="639"/>
        <end position="659"/>
    </location>
</feature>
<evidence type="ECO:0000256" key="5">
    <source>
        <dbReference type="ARBA" id="ARBA00023136"/>
    </source>
</evidence>
<feature type="transmembrane region" description="Helical" evidence="7">
    <location>
        <begin position="103"/>
        <end position="124"/>
    </location>
</feature>
<keyword evidence="5 7" id="KW-0472">Membrane</keyword>
<dbReference type="PANTHER" id="PTHR31102">
    <property type="match status" value="1"/>
</dbReference>
<feature type="compositionally biased region" description="Polar residues" evidence="6">
    <location>
        <begin position="1"/>
        <end position="11"/>
    </location>
</feature>
<feature type="transmembrane region" description="Helical" evidence="7">
    <location>
        <begin position="396"/>
        <end position="414"/>
    </location>
</feature>
<dbReference type="Proteomes" id="UP001642540">
    <property type="component" value="Unassembled WGS sequence"/>
</dbReference>
<feature type="transmembrane region" description="Helical" evidence="7">
    <location>
        <begin position="324"/>
        <end position="351"/>
    </location>
</feature>
<comment type="subcellular location">
    <subcellularLocation>
        <location evidence="1">Membrane</location>
        <topology evidence="1">Multi-pass membrane protein</topology>
    </subcellularLocation>
</comment>
<feature type="region of interest" description="Disordered" evidence="6">
    <location>
        <begin position="1"/>
        <end position="51"/>
    </location>
</feature>
<keyword evidence="4 7" id="KW-1133">Transmembrane helix</keyword>
<keyword evidence="3 7" id="KW-0812">Transmembrane</keyword>
<dbReference type="EMBL" id="CAXLJM020000072">
    <property type="protein sequence ID" value="CAL8127012.1"/>
    <property type="molecule type" value="Genomic_DNA"/>
</dbReference>
<dbReference type="InterPro" id="IPR006153">
    <property type="entry name" value="Cation/H_exchanger_TM"/>
</dbReference>
<evidence type="ECO:0000256" key="6">
    <source>
        <dbReference type="SAM" id="MobiDB-lite"/>
    </source>
</evidence>